<dbReference type="PANTHER" id="PTHR43066">
    <property type="entry name" value="RHOMBOID-RELATED PROTEIN"/>
    <property type="match status" value="1"/>
</dbReference>
<dbReference type="Pfam" id="PF01694">
    <property type="entry name" value="Rhomboid"/>
    <property type="match status" value="1"/>
</dbReference>
<dbReference type="Gene3D" id="1.20.1540.10">
    <property type="entry name" value="Rhomboid-like"/>
    <property type="match status" value="1"/>
</dbReference>
<evidence type="ECO:0000256" key="1">
    <source>
        <dbReference type="ARBA" id="ARBA00004141"/>
    </source>
</evidence>
<dbReference type="OrthoDB" id="680602at2"/>
<dbReference type="EMBL" id="QLLL01000011">
    <property type="protein sequence ID" value="RAI98763.1"/>
    <property type="molecule type" value="Genomic_DNA"/>
</dbReference>
<feature type="transmembrane region" description="Helical" evidence="5">
    <location>
        <begin position="143"/>
        <end position="164"/>
    </location>
</feature>
<evidence type="ECO:0000313" key="9">
    <source>
        <dbReference type="Proteomes" id="UP000249547"/>
    </source>
</evidence>
<evidence type="ECO:0000313" key="8">
    <source>
        <dbReference type="EMBL" id="RAI98763.1"/>
    </source>
</evidence>
<feature type="transmembrane region" description="Helical" evidence="5">
    <location>
        <begin position="21"/>
        <end position="42"/>
    </location>
</feature>
<keyword evidence="8" id="KW-0378">Hydrolase</keyword>
<evidence type="ECO:0000256" key="5">
    <source>
        <dbReference type="SAM" id="Phobius"/>
    </source>
</evidence>
<dbReference type="InterPro" id="IPR046483">
    <property type="entry name" value="DUF6576"/>
</dbReference>
<comment type="subcellular location">
    <subcellularLocation>
        <location evidence="1">Membrane</location>
        <topology evidence="1">Multi-pass membrane protein</topology>
    </subcellularLocation>
</comment>
<dbReference type="InterPro" id="IPR035952">
    <property type="entry name" value="Rhomboid-like_sf"/>
</dbReference>
<evidence type="ECO:0000259" key="7">
    <source>
        <dbReference type="Pfam" id="PF20216"/>
    </source>
</evidence>
<dbReference type="SUPFAM" id="SSF144091">
    <property type="entry name" value="Rhomboid-like"/>
    <property type="match status" value="1"/>
</dbReference>
<keyword evidence="9" id="KW-1185">Reference proteome</keyword>
<name>A0A327Q477_9BACT</name>
<dbReference type="GO" id="GO:0016020">
    <property type="term" value="C:membrane"/>
    <property type="evidence" value="ECO:0007669"/>
    <property type="project" value="UniProtKB-SubCell"/>
</dbReference>
<dbReference type="Pfam" id="PF20216">
    <property type="entry name" value="DUF6576"/>
    <property type="match status" value="1"/>
</dbReference>
<organism evidence="8 9">
    <name type="scientific">Chitinophaga skermanii</name>
    <dbReference type="NCBI Taxonomy" id="331697"/>
    <lineage>
        <taxon>Bacteria</taxon>
        <taxon>Pseudomonadati</taxon>
        <taxon>Bacteroidota</taxon>
        <taxon>Chitinophagia</taxon>
        <taxon>Chitinophagales</taxon>
        <taxon>Chitinophagaceae</taxon>
        <taxon>Chitinophaga</taxon>
    </lineage>
</organism>
<comment type="caution">
    <text evidence="8">The sequence shown here is derived from an EMBL/GenBank/DDBJ whole genome shotgun (WGS) entry which is preliminary data.</text>
</comment>
<proteinExistence type="predicted"/>
<evidence type="ECO:0000256" key="3">
    <source>
        <dbReference type="ARBA" id="ARBA00022989"/>
    </source>
</evidence>
<sequence length="318" mass="35854">MQIVDKERTFRLSLGEEKNMVTQLLLINITVYIGLFFTWVLFHMENMTDAQFQQNLYTHIIFHAEPGNLLKEPWTLVTSLFTHYGVFNTFSSLLWMWFFGSIVQTYVGHEKIIPLYLFAGWAGLAVFMLGGFVMPSWQQATTPITFSGAWGATAGFAVAALMIAPKHRIFSAVGKGGIPVWLIGIIYFVLVLGANYNVTGNRLGEMYFNIAGGAFMGFIYAHFLQKGFDIGAWLHNIFYKITHLFHPKSEMPSKIVAQQVAVTKETVFYKQDTAPYQKVGSVSENKLNEILDKINANGLESLSDEEKETLERASKTAN</sequence>
<evidence type="ECO:0000259" key="6">
    <source>
        <dbReference type="Pfam" id="PF01694"/>
    </source>
</evidence>
<evidence type="ECO:0000256" key="2">
    <source>
        <dbReference type="ARBA" id="ARBA00022692"/>
    </source>
</evidence>
<dbReference type="Proteomes" id="UP000249547">
    <property type="component" value="Unassembled WGS sequence"/>
</dbReference>
<dbReference type="GO" id="GO:0004252">
    <property type="term" value="F:serine-type endopeptidase activity"/>
    <property type="evidence" value="ECO:0007669"/>
    <property type="project" value="InterPro"/>
</dbReference>
<keyword evidence="4 5" id="KW-0472">Membrane</keyword>
<feature type="transmembrane region" description="Helical" evidence="5">
    <location>
        <begin position="206"/>
        <end position="224"/>
    </location>
</feature>
<dbReference type="AlphaFoldDB" id="A0A327Q477"/>
<feature type="domain" description="DUF6576" evidence="7">
    <location>
        <begin position="285"/>
        <end position="315"/>
    </location>
</feature>
<evidence type="ECO:0000256" key="4">
    <source>
        <dbReference type="ARBA" id="ARBA00023136"/>
    </source>
</evidence>
<feature type="transmembrane region" description="Helical" evidence="5">
    <location>
        <begin position="176"/>
        <end position="194"/>
    </location>
</feature>
<dbReference type="PANTHER" id="PTHR43066:SF11">
    <property type="entry name" value="PEPTIDASE S54 RHOMBOID DOMAIN-CONTAINING PROTEIN"/>
    <property type="match status" value="1"/>
</dbReference>
<feature type="transmembrane region" description="Helical" evidence="5">
    <location>
        <begin position="81"/>
        <end position="103"/>
    </location>
</feature>
<dbReference type="InterPro" id="IPR022764">
    <property type="entry name" value="Peptidase_S54_rhomboid_dom"/>
</dbReference>
<protein>
    <submittedName>
        <fullName evidence="8">Membrane associated rhomboid family serine protease</fullName>
    </submittedName>
</protein>
<keyword evidence="8" id="KW-0645">Protease</keyword>
<feature type="transmembrane region" description="Helical" evidence="5">
    <location>
        <begin position="115"/>
        <end position="137"/>
    </location>
</feature>
<accession>A0A327Q477</accession>
<gene>
    <name evidence="8" type="ORF">LX64_04748</name>
</gene>
<keyword evidence="3 5" id="KW-1133">Transmembrane helix</keyword>
<reference evidence="8 9" key="1">
    <citation type="submission" date="2018-06" db="EMBL/GenBank/DDBJ databases">
        <title>Genomic Encyclopedia of Archaeal and Bacterial Type Strains, Phase II (KMG-II): from individual species to whole genera.</title>
        <authorList>
            <person name="Goeker M."/>
        </authorList>
    </citation>
    <scope>NUCLEOTIDE SEQUENCE [LARGE SCALE GENOMIC DNA]</scope>
    <source>
        <strain evidence="8 9">DSM 23857</strain>
    </source>
</reference>
<feature type="domain" description="Peptidase S54 rhomboid" evidence="6">
    <location>
        <begin position="72"/>
        <end position="222"/>
    </location>
</feature>
<dbReference type="RefSeq" id="WP_111600130.1">
    <property type="nucleotide sequence ID" value="NZ_QLLL01000011.1"/>
</dbReference>
<keyword evidence="2 5" id="KW-0812">Transmembrane</keyword>
<dbReference type="GO" id="GO:0006508">
    <property type="term" value="P:proteolysis"/>
    <property type="evidence" value="ECO:0007669"/>
    <property type="project" value="UniProtKB-KW"/>
</dbReference>